<evidence type="ECO:0000256" key="2">
    <source>
        <dbReference type="ARBA" id="ARBA00022692"/>
    </source>
</evidence>
<evidence type="ECO:0000256" key="1">
    <source>
        <dbReference type="ARBA" id="ARBA00004141"/>
    </source>
</evidence>
<dbReference type="GO" id="GO:0016020">
    <property type="term" value="C:membrane"/>
    <property type="evidence" value="ECO:0007669"/>
    <property type="project" value="UniProtKB-SubCell"/>
</dbReference>
<evidence type="ECO:0000256" key="4">
    <source>
        <dbReference type="ARBA" id="ARBA00023136"/>
    </source>
</evidence>
<feature type="transmembrane region" description="Helical" evidence="5">
    <location>
        <begin position="149"/>
        <end position="166"/>
    </location>
</feature>
<dbReference type="VEuPathDB" id="PiroplasmaDB:TA13495"/>
<dbReference type="Pfam" id="PF03619">
    <property type="entry name" value="Solute_trans_a"/>
    <property type="match status" value="1"/>
</dbReference>
<keyword evidence="3 5" id="KW-1133">Transmembrane helix</keyword>
<comment type="subcellular location">
    <subcellularLocation>
        <location evidence="1">Membrane</location>
        <topology evidence="1">Multi-pass membrane protein</topology>
    </subcellularLocation>
</comment>
<organism evidence="6">
    <name type="scientific">Theileria annulata</name>
    <dbReference type="NCBI Taxonomy" id="5874"/>
    <lineage>
        <taxon>Eukaryota</taxon>
        <taxon>Sar</taxon>
        <taxon>Alveolata</taxon>
        <taxon>Apicomplexa</taxon>
        <taxon>Aconoidasida</taxon>
        <taxon>Piroplasmida</taxon>
        <taxon>Theileriidae</taxon>
        <taxon>Theileria</taxon>
    </lineage>
</organism>
<dbReference type="PANTHER" id="PTHR23423">
    <property type="entry name" value="ORGANIC SOLUTE TRANSPORTER-RELATED"/>
    <property type="match status" value="1"/>
</dbReference>
<feature type="transmembrane region" description="Helical" evidence="5">
    <location>
        <begin position="6"/>
        <end position="25"/>
    </location>
</feature>
<accession>A0A3B0MLL0</accession>
<evidence type="ECO:0000313" key="7">
    <source>
        <dbReference type="EMBL" id="SVP91567.1"/>
    </source>
</evidence>
<dbReference type="InterPro" id="IPR005178">
    <property type="entry name" value="Ostalpha/TMEM184C"/>
</dbReference>
<feature type="transmembrane region" description="Helical" evidence="5">
    <location>
        <begin position="178"/>
        <end position="199"/>
    </location>
</feature>
<protein>
    <submittedName>
        <fullName evidence="6">Organic solute transporter Ostalpha, putative</fullName>
    </submittedName>
</protein>
<reference evidence="6" key="1">
    <citation type="submission" date="2018-07" db="EMBL/GenBank/DDBJ databases">
        <authorList>
            <person name="Quirk P.G."/>
            <person name="Krulwich T.A."/>
        </authorList>
    </citation>
    <scope>NUCLEOTIDE SEQUENCE</scope>
    <source>
        <strain evidence="6">Anand</strain>
    </source>
</reference>
<evidence type="ECO:0000313" key="6">
    <source>
        <dbReference type="EMBL" id="SVP90957.1"/>
    </source>
</evidence>
<feature type="transmembrane region" description="Helical" evidence="5">
    <location>
        <begin position="211"/>
        <end position="231"/>
    </location>
</feature>
<sequence length="397" mass="45769">MIEDFYSSFCMFCIGFLSLSISFFISTFTLLQHLLHYTSHRLQRYIVRILVFLPIYGVITFILLLIPKLFDLLSMLRNIWEGFLIHSFLFLMLEYCGGETACGEAISKNPSVIRHLWPLSLIHFFSLNEDIPLNVGFVKRCKMCTIQYVISRLVFSLLLIGVHISGNKWSGTLSFFSSLILSISLYVALYSLALFYFAISRHPALAKANSLTKFFSLKLCFAFSFYQGLLLDLFMRVSFDRSVRIKSFVVLVETIIFALVQHNAYRVTEFYQPPNQIDTTGMTKLEGLTRYLQFCLDDLRTMKTSEGMGTILSSAGKALDMSDFFTDTYYNISDKYKEHSIFVSHNVIDSDIVLDTNSQEVKDVEMNTVDNFADFQKVKDEIDNDERCNEISKLEFI</sequence>
<keyword evidence="2 5" id="KW-0812">Transmembrane</keyword>
<dbReference type="SMART" id="SM01417">
    <property type="entry name" value="Solute_trans_a"/>
    <property type="match status" value="1"/>
</dbReference>
<evidence type="ECO:0000256" key="3">
    <source>
        <dbReference type="ARBA" id="ARBA00022989"/>
    </source>
</evidence>
<feature type="transmembrane region" description="Helical" evidence="5">
    <location>
        <begin position="45"/>
        <end position="67"/>
    </location>
</feature>
<evidence type="ECO:0000256" key="5">
    <source>
        <dbReference type="SAM" id="Phobius"/>
    </source>
</evidence>
<dbReference type="EMBL" id="UIVS01000002">
    <property type="protein sequence ID" value="SVP91567.1"/>
    <property type="molecule type" value="Genomic_DNA"/>
</dbReference>
<keyword evidence="4 5" id="KW-0472">Membrane</keyword>
<dbReference type="AlphaFoldDB" id="A0A3B0MLL0"/>
<name>A0A3B0MLL0_THEAN</name>
<dbReference type="EMBL" id="UIVT01000002">
    <property type="protein sequence ID" value="SVP90957.1"/>
    <property type="molecule type" value="Genomic_DNA"/>
</dbReference>
<proteinExistence type="predicted"/>
<gene>
    <name evidence="6" type="ORF">TAT_000166900</name>
    <name evidence="7" type="ORF">TAV_000167100</name>
</gene>